<dbReference type="Pfam" id="PF00196">
    <property type="entry name" value="GerE"/>
    <property type="match status" value="1"/>
</dbReference>
<dbReference type="RefSeq" id="WP_193347480.1">
    <property type="nucleotide sequence ID" value="NZ_CBCSIP010000337.1"/>
</dbReference>
<evidence type="ECO:0000256" key="1">
    <source>
        <dbReference type="ARBA" id="ARBA00023015"/>
    </source>
</evidence>
<keyword evidence="1" id="KW-0805">Transcription regulation</keyword>
<keyword evidence="2" id="KW-0238">DNA-binding</keyword>
<organism evidence="5 6">
    <name type="scientific">Corallococcus soli</name>
    <dbReference type="NCBI Taxonomy" id="2710757"/>
    <lineage>
        <taxon>Bacteria</taxon>
        <taxon>Pseudomonadati</taxon>
        <taxon>Myxococcota</taxon>
        <taxon>Myxococcia</taxon>
        <taxon>Myxococcales</taxon>
        <taxon>Cystobacterineae</taxon>
        <taxon>Myxococcaceae</taxon>
        <taxon>Corallococcus</taxon>
    </lineage>
</organism>
<keyword evidence="3" id="KW-0804">Transcription</keyword>
<evidence type="ECO:0000313" key="6">
    <source>
        <dbReference type="Proteomes" id="UP001516472"/>
    </source>
</evidence>
<dbReference type="InterPro" id="IPR000792">
    <property type="entry name" value="Tscrpt_reg_LuxR_C"/>
</dbReference>
<dbReference type="InterPro" id="IPR016032">
    <property type="entry name" value="Sig_transdc_resp-reg_C-effctor"/>
</dbReference>
<dbReference type="SUPFAM" id="SSF46894">
    <property type="entry name" value="C-terminal effector domain of the bipartite response regulators"/>
    <property type="match status" value="1"/>
</dbReference>
<accession>A0ABR9PJC4</accession>
<reference evidence="5 6" key="1">
    <citation type="submission" date="2020-02" db="EMBL/GenBank/DDBJ databases">
        <authorList>
            <person name="Babadi Z.K."/>
            <person name="Risdian C."/>
            <person name="Ebrahimipour G.H."/>
            <person name="Wink J."/>
        </authorList>
    </citation>
    <scope>NUCLEOTIDE SEQUENCE [LARGE SCALE GENOMIC DNA]</scope>
    <source>
        <strain evidence="5 6">ZKHCc1 1396</strain>
    </source>
</reference>
<dbReference type="Gene3D" id="1.10.10.10">
    <property type="entry name" value="Winged helix-like DNA-binding domain superfamily/Winged helix DNA-binding domain"/>
    <property type="match status" value="1"/>
</dbReference>
<dbReference type="PROSITE" id="PS50043">
    <property type="entry name" value="HTH_LUXR_2"/>
    <property type="match status" value="1"/>
</dbReference>
<sequence length="343" mass="38673">MELLTDLINVRSYADIYTVAESKVLQLCGADHFALGCANLDASGGLQWTTRTVRALLDGYPQWFKRCFVFKATWFQPNCVLNDVQMNRGQALERTETRQRSIAAGLDLRHVLAALLVDKSRRIKAGLAVYSEGEKPFALRNQWKLQELTPAFSGAVSSVQYLHSVRFERDLLKAVSTAPGATMVVNAAGRERVRTDAATPLLTKWFPRNEQASDGVPKVWVERVTALANRDGVPQPGSIDMPPNANGETLHVTFTPSTVIEPGLLTWQVRILERSHGLREDWLQMLTRKEREVAKYMLRGDTDRSIGLTLRIDKETVKRHGRHIRRKTGALNRKDFIARGRRS</sequence>
<dbReference type="PRINTS" id="PR00038">
    <property type="entry name" value="HTHLUXR"/>
</dbReference>
<protein>
    <submittedName>
        <fullName evidence="5">Helix-turn-helix transcriptional regulator</fullName>
    </submittedName>
</protein>
<dbReference type="PANTHER" id="PTHR44688">
    <property type="entry name" value="DNA-BINDING TRANSCRIPTIONAL ACTIVATOR DEVR_DOSR"/>
    <property type="match status" value="1"/>
</dbReference>
<gene>
    <name evidence="5" type="ORF">G4177_07545</name>
</gene>
<dbReference type="Proteomes" id="UP001516472">
    <property type="component" value="Unassembled WGS sequence"/>
</dbReference>
<evidence type="ECO:0000256" key="2">
    <source>
        <dbReference type="ARBA" id="ARBA00023125"/>
    </source>
</evidence>
<name>A0ABR9PJC4_9BACT</name>
<dbReference type="InterPro" id="IPR036388">
    <property type="entry name" value="WH-like_DNA-bd_sf"/>
</dbReference>
<keyword evidence="6" id="KW-1185">Reference proteome</keyword>
<proteinExistence type="predicted"/>
<comment type="caution">
    <text evidence="5">The sequence shown here is derived from an EMBL/GenBank/DDBJ whole genome shotgun (WGS) entry which is preliminary data.</text>
</comment>
<feature type="domain" description="HTH luxR-type" evidence="4">
    <location>
        <begin position="279"/>
        <end position="343"/>
    </location>
</feature>
<dbReference type="SMART" id="SM00421">
    <property type="entry name" value="HTH_LUXR"/>
    <property type="match status" value="1"/>
</dbReference>
<dbReference type="CDD" id="cd06170">
    <property type="entry name" value="LuxR_C_like"/>
    <property type="match status" value="1"/>
</dbReference>
<dbReference type="EMBL" id="JAAIYO010000002">
    <property type="protein sequence ID" value="MBE4748032.1"/>
    <property type="molecule type" value="Genomic_DNA"/>
</dbReference>
<dbReference type="PANTHER" id="PTHR44688:SF16">
    <property type="entry name" value="DNA-BINDING TRANSCRIPTIONAL ACTIVATOR DEVR_DOSR"/>
    <property type="match status" value="1"/>
</dbReference>
<evidence type="ECO:0000259" key="4">
    <source>
        <dbReference type="PROSITE" id="PS50043"/>
    </source>
</evidence>
<evidence type="ECO:0000256" key="3">
    <source>
        <dbReference type="ARBA" id="ARBA00023163"/>
    </source>
</evidence>
<evidence type="ECO:0000313" key="5">
    <source>
        <dbReference type="EMBL" id="MBE4748032.1"/>
    </source>
</evidence>